<accession>A0A223V8R9</accession>
<evidence type="ECO:0000256" key="3">
    <source>
        <dbReference type="ARBA" id="ARBA00023251"/>
    </source>
</evidence>
<comment type="similarity">
    <text evidence="1">Belongs to the bleomycin resistance protein family.</text>
</comment>
<keyword evidence="3" id="KW-0046">Antibiotic resistance</keyword>
<proteinExistence type="inferred from homology"/>
<dbReference type="GO" id="GO:0046677">
    <property type="term" value="P:response to antibiotic"/>
    <property type="evidence" value="ECO:0007669"/>
    <property type="project" value="UniProtKB-KW"/>
</dbReference>
<dbReference type="RefSeq" id="WP_094998381.1">
    <property type="nucleotide sequence ID" value="NZ_BMJL01000005.1"/>
</dbReference>
<keyword evidence="4" id="KW-0560">Oxidoreductase</keyword>
<dbReference type="InterPro" id="IPR029068">
    <property type="entry name" value="Glyas_Bleomycin-R_OHBP_Dase"/>
</dbReference>
<dbReference type="EMBL" id="CP022957">
    <property type="protein sequence ID" value="ASV31794.1"/>
    <property type="molecule type" value="Genomic_DNA"/>
</dbReference>
<protein>
    <recommendedName>
        <fullName evidence="2">Bleomycin resistance protein</fullName>
    </recommendedName>
</protein>
<dbReference type="Proteomes" id="UP000215244">
    <property type="component" value="Chromosome"/>
</dbReference>
<evidence type="ECO:0000256" key="2">
    <source>
        <dbReference type="ARBA" id="ARBA00021572"/>
    </source>
</evidence>
<dbReference type="Gene3D" id="3.10.180.10">
    <property type="entry name" value="2,3-Dihydroxybiphenyl 1,2-Dioxygenase, domain 1"/>
    <property type="match status" value="1"/>
</dbReference>
<dbReference type="PROSITE" id="PS51819">
    <property type="entry name" value="VOC"/>
    <property type="match status" value="1"/>
</dbReference>
<reference evidence="4 5" key="1">
    <citation type="submission" date="2017-08" db="EMBL/GenBank/DDBJ databases">
        <title>The complete genome sequence of Maribacter sp. B1, isolated from deep-sea sediment.</title>
        <authorList>
            <person name="Wu Y.-H."/>
            <person name="Cheng H."/>
            <person name="Xu X.-W."/>
        </authorList>
    </citation>
    <scope>NUCLEOTIDE SEQUENCE [LARGE SCALE GENOMIC DNA]</scope>
    <source>
        <strain evidence="4 5">B1</strain>
    </source>
</reference>
<dbReference type="GO" id="GO:0051213">
    <property type="term" value="F:dioxygenase activity"/>
    <property type="evidence" value="ECO:0007669"/>
    <property type="project" value="UniProtKB-KW"/>
</dbReference>
<dbReference type="Pfam" id="PF19581">
    <property type="entry name" value="Glyoxalase_7"/>
    <property type="match status" value="1"/>
</dbReference>
<keyword evidence="4" id="KW-0223">Dioxygenase</keyword>
<dbReference type="OrthoDB" id="66829at2"/>
<name>A0A223V8R9_9FLAO</name>
<dbReference type="KEGG" id="marb:CJ263_17105"/>
<sequence>MKEKIHLHQIHPVLPVWDVLDALDFYVNRLGFRIAFADDSKNPKYAGVIRDDVEIHLQWHDRKEWDFDIDRPMLRIVTQNIEGLYDEYAEKDVFHSHTLLRETAWGTKEFAFYDPFKNGLTFYRDISSI</sequence>
<dbReference type="InterPro" id="IPR000335">
    <property type="entry name" value="Bleomycin-R"/>
</dbReference>
<dbReference type="SUPFAM" id="SSF54593">
    <property type="entry name" value="Glyoxalase/Bleomycin resistance protein/Dihydroxybiphenyl dioxygenase"/>
    <property type="match status" value="1"/>
</dbReference>
<organism evidence="4 5">
    <name type="scientific">Maribacter cobaltidurans</name>
    <dbReference type="NCBI Taxonomy" id="1178778"/>
    <lineage>
        <taxon>Bacteria</taxon>
        <taxon>Pseudomonadati</taxon>
        <taxon>Bacteroidota</taxon>
        <taxon>Flavobacteriia</taxon>
        <taxon>Flavobacteriales</taxon>
        <taxon>Flavobacteriaceae</taxon>
        <taxon>Maribacter</taxon>
    </lineage>
</organism>
<evidence type="ECO:0000313" key="5">
    <source>
        <dbReference type="Proteomes" id="UP000215244"/>
    </source>
</evidence>
<dbReference type="InterPro" id="IPR037523">
    <property type="entry name" value="VOC_core"/>
</dbReference>
<keyword evidence="5" id="KW-1185">Reference proteome</keyword>
<evidence type="ECO:0000256" key="1">
    <source>
        <dbReference type="ARBA" id="ARBA00011051"/>
    </source>
</evidence>
<gene>
    <name evidence="4" type="ORF">CJ263_17105</name>
</gene>
<dbReference type="AlphaFoldDB" id="A0A223V8R9"/>
<evidence type="ECO:0000313" key="4">
    <source>
        <dbReference type="EMBL" id="ASV31794.1"/>
    </source>
</evidence>